<name>A0ABQ9YRG4_9CRUS</name>
<gene>
    <name evidence="2" type="ORF">OUZ56_004991</name>
</gene>
<accession>A0ABQ9YRG4</accession>
<organism evidence="2 3">
    <name type="scientific">Daphnia magna</name>
    <dbReference type="NCBI Taxonomy" id="35525"/>
    <lineage>
        <taxon>Eukaryota</taxon>
        <taxon>Metazoa</taxon>
        <taxon>Ecdysozoa</taxon>
        <taxon>Arthropoda</taxon>
        <taxon>Crustacea</taxon>
        <taxon>Branchiopoda</taxon>
        <taxon>Diplostraca</taxon>
        <taxon>Cladocera</taxon>
        <taxon>Anomopoda</taxon>
        <taxon>Daphniidae</taxon>
        <taxon>Daphnia</taxon>
    </lineage>
</organism>
<keyword evidence="3" id="KW-1185">Reference proteome</keyword>
<evidence type="ECO:0000256" key="1">
    <source>
        <dbReference type="SAM" id="MobiDB-lite"/>
    </source>
</evidence>
<reference evidence="2 3" key="1">
    <citation type="journal article" date="2023" name="Nucleic Acids Res.">
        <title>The hologenome of Daphnia magna reveals possible DNA methylation and microbiome-mediated evolution of the host genome.</title>
        <authorList>
            <person name="Chaturvedi A."/>
            <person name="Li X."/>
            <person name="Dhandapani V."/>
            <person name="Marshall H."/>
            <person name="Kissane S."/>
            <person name="Cuenca-Cambronero M."/>
            <person name="Asole G."/>
            <person name="Calvet F."/>
            <person name="Ruiz-Romero M."/>
            <person name="Marangio P."/>
            <person name="Guigo R."/>
            <person name="Rago D."/>
            <person name="Mirbahai L."/>
            <person name="Eastwood N."/>
            <person name="Colbourne J.K."/>
            <person name="Zhou J."/>
            <person name="Mallon E."/>
            <person name="Orsini L."/>
        </authorList>
    </citation>
    <scope>NUCLEOTIDE SEQUENCE [LARGE SCALE GENOMIC DNA]</scope>
    <source>
        <strain evidence="2">LRV0_1</strain>
    </source>
</reference>
<sequence length="117" mass="12962">MASGGHPHPTLTMHPSYSGEEASSSSPLAVWTAQVPALSANGINGSDLCWQMVENGQQAVQLQRRRNGQKLFHLGRTLLLKHLPRDVNEHRNGRLGFGNIRESKEMRKKRGIRLIGS</sequence>
<evidence type="ECO:0000313" key="2">
    <source>
        <dbReference type="EMBL" id="KAK4003211.1"/>
    </source>
</evidence>
<dbReference type="Proteomes" id="UP001234178">
    <property type="component" value="Unassembled WGS sequence"/>
</dbReference>
<evidence type="ECO:0000313" key="3">
    <source>
        <dbReference type="Proteomes" id="UP001234178"/>
    </source>
</evidence>
<proteinExistence type="predicted"/>
<comment type="caution">
    <text evidence="2">The sequence shown here is derived from an EMBL/GenBank/DDBJ whole genome shotgun (WGS) entry which is preliminary data.</text>
</comment>
<feature type="compositionally biased region" description="Low complexity" evidence="1">
    <location>
        <begin position="16"/>
        <end position="25"/>
    </location>
</feature>
<protein>
    <submittedName>
        <fullName evidence="2">Uncharacterized protein</fullName>
    </submittedName>
</protein>
<feature type="region of interest" description="Disordered" evidence="1">
    <location>
        <begin position="1"/>
        <end position="25"/>
    </location>
</feature>
<dbReference type="EMBL" id="JAOYFB010000001">
    <property type="protein sequence ID" value="KAK4003211.1"/>
    <property type="molecule type" value="Genomic_DNA"/>
</dbReference>